<dbReference type="Gene3D" id="3.50.50.60">
    <property type="entry name" value="FAD/NAD(P)-binding domain"/>
    <property type="match status" value="1"/>
</dbReference>
<evidence type="ECO:0000313" key="2">
    <source>
        <dbReference type="EMBL" id="EYF03001.1"/>
    </source>
</evidence>
<dbReference type="PANTHER" id="PTHR43422:SF3">
    <property type="entry name" value="THIAMINE THIAZOLE SYNTHASE"/>
    <property type="match status" value="1"/>
</dbReference>
<dbReference type="RefSeq" id="WP_044246781.1">
    <property type="nucleotide sequence ID" value="NZ_ASRX01000052.1"/>
</dbReference>
<dbReference type="STRING" id="1192034.CAP_6263"/>
<dbReference type="Proteomes" id="UP000019678">
    <property type="component" value="Unassembled WGS sequence"/>
</dbReference>
<feature type="domain" description="FAD-binding" evidence="1">
    <location>
        <begin position="16"/>
        <end position="354"/>
    </location>
</feature>
<dbReference type="SUPFAM" id="SSF51905">
    <property type="entry name" value="FAD/NAD(P)-binding domain"/>
    <property type="match status" value="1"/>
</dbReference>
<protein>
    <recommendedName>
        <fullName evidence="1">FAD-binding domain-containing protein</fullName>
    </recommendedName>
</protein>
<dbReference type="InterPro" id="IPR002938">
    <property type="entry name" value="FAD-bd"/>
</dbReference>
<dbReference type="EMBL" id="ASRX01000052">
    <property type="protein sequence ID" value="EYF03001.1"/>
    <property type="molecule type" value="Genomic_DNA"/>
</dbReference>
<evidence type="ECO:0000259" key="1">
    <source>
        <dbReference type="Pfam" id="PF01494"/>
    </source>
</evidence>
<dbReference type="InterPro" id="IPR036188">
    <property type="entry name" value="FAD/NAD-bd_sf"/>
</dbReference>
<organism evidence="2 3">
    <name type="scientific">Chondromyces apiculatus DSM 436</name>
    <dbReference type="NCBI Taxonomy" id="1192034"/>
    <lineage>
        <taxon>Bacteria</taxon>
        <taxon>Pseudomonadati</taxon>
        <taxon>Myxococcota</taxon>
        <taxon>Polyangia</taxon>
        <taxon>Polyangiales</taxon>
        <taxon>Polyangiaceae</taxon>
        <taxon>Chondromyces</taxon>
    </lineage>
</organism>
<comment type="caution">
    <text evidence="2">The sequence shown here is derived from an EMBL/GenBank/DDBJ whole genome shotgun (WGS) entry which is preliminary data.</text>
</comment>
<reference evidence="2 3" key="1">
    <citation type="submission" date="2013-05" db="EMBL/GenBank/DDBJ databases">
        <title>Genome assembly of Chondromyces apiculatus DSM 436.</title>
        <authorList>
            <person name="Sharma G."/>
            <person name="Khatri I."/>
            <person name="Kaur C."/>
            <person name="Mayilraj S."/>
            <person name="Subramanian S."/>
        </authorList>
    </citation>
    <scope>NUCLEOTIDE SEQUENCE [LARGE SCALE GENOMIC DNA]</scope>
    <source>
        <strain evidence="2 3">DSM 436</strain>
    </source>
</reference>
<keyword evidence="3" id="KW-1185">Reference proteome</keyword>
<dbReference type="GO" id="GO:0071949">
    <property type="term" value="F:FAD binding"/>
    <property type="evidence" value="ECO:0007669"/>
    <property type="project" value="InterPro"/>
</dbReference>
<dbReference type="AlphaFoldDB" id="A0A017T384"/>
<dbReference type="eggNOG" id="COG0654">
    <property type="taxonomic scope" value="Bacteria"/>
</dbReference>
<dbReference type="Pfam" id="PF01494">
    <property type="entry name" value="FAD_binding_3"/>
    <property type="match status" value="1"/>
</dbReference>
<gene>
    <name evidence="2" type="ORF">CAP_6263</name>
</gene>
<dbReference type="PANTHER" id="PTHR43422">
    <property type="entry name" value="THIAMINE THIAZOLE SYNTHASE"/>
    <property type="match status" value="1"/>
</dbReference>
<accession>A0A017T384</accession>
<proteinExistence type="predicted"/>
<evidence type="ECO:0000313" key="3">
    <source>
        <dbReference type="Proteomes" id="UP000019678"/>
    </source>
</evidence>
<sequence length="463" mass="51139">MARPVPDKDHVVGRRAVVIGGSMAGLLTARVLADHFDEVTLVERDSISAEPADRKGVPQGRHVHVLLARGLDVLGELFPGVIEELAAEGAERIDFGTDMRFQSFGTWKVCFPSGIRCSFQSRALLEAVVRRRALALEGVRLRSGLRATGLELDASGRQVTGVRVEGAVGDETIPADLVVDASGRGSRTPAWLEALGYEAPEESSVRVHVGYASRIYRRPDPMPSTWRALYMLGTETRHRAGVVSPIEGNRWMVTLIGVLKDYPPADEKGFLEFARNLSSDELYHAIRDAEPLGPIASHRFPSHVWRRYERLARLPEGIAVLGDALCSINPVYGQGMTTGALAAMTLDRCLREQRRARGPGDLCGLTRAFQARVAEVIEVPWRLATGEDLRFPEVEGERTRSQSMLNWYARHVHGLCGYDPEVTARFYRVQHMLSGPQALFHPRVALAVLRRQLGLDRHLALGA</sequence>
<name>A0A017T384_9BACT</name>